<dbReference type="InterPro" id="IPR007934">
    <property type="entry name" value="AbfB_ABD"/>
</dbReference>
<feature type="domain" description="Alpha-L-arabinofuranosidase B arabinose-binding" evidence="2">
    <location>
        <begin position="431"/>
        <end position="511"/>
    </location>
</feature>
<sequence length="579" mass="62203">MSAGRSPSVGSRIPLPRPAHLTGCPTWRQKGSFTSMNSKHIAPARVGRIMTRGLVTATALAAVTGTVAPGAFADSAPDVPASDAVARVAGIGTTDAQRVEAAAVVRLDPTAEVLLLSDYDFIHALWQKASDAGEKLDTVRTAAEQAMASTADEDHVNFIVTGVHEAYRLDQQREREKAEAERAARLAKSQVLLTIGIPSTPELLALSDDNFIRAVARHEASGPEVRAAALQALAGEPADWHEFIVNGAREAHKRDVAKELEDLAEKDRLEAERRKEIAARKNAAALFRITPSEAMLGLSDDNFIRELLRLAAADLHGTELYAEGQRATLSSDPAVWKAYIHTGADAAYKRDDENRRKKLAEANRKLALQIQAAAENGGVNPNLVAAAKKALAGSDDDVAVFLKADTQYRLKRQSLRAWGGGEYARQSGADRGKVVLNDTLKSTSAPADREDATWVVVPSLASRPGCYSFESVRKPGYYIRSGKAEKNGLRVEIAADDRSATFRKSATWCTKPFPPRPLPTPLNGMSFSQAAGSGVSWLAPTTTEVYARSEFSFPLPGGKPGEAQPVRPAAWRISAPLAP</sequence>
<dbReference type="STRING" id="591159.SSQG_01397"/>
<dbReference type="InterPro" id="IPR036195">
    <property type="entry name" value="AbfB_ABD_sf"/>
</dbReference>
<dbReference type="GO" id="GO:0046556">
    <property type="term" value="F:alpha-L-arabinofuranosidase activity"/>
    <property type="evidence" value="ECO:0007669"/>
    <property type="project" value="InterPro"/>
</dbReference>
<keyword evidence="4" id="KW-1185">Reference proteome</keyword>
<evidence type="ECO:0000259" key="2">
    <source>
        <dbReference type="Pfam" id="PF05270"/>
    </source>
</evidence>
<name>D9WX66_STRVT</name>
<dbReference type="InterPro" id="IPR005506">
    <property type="entry name" value="DUF312_ALF"/>
</dbReference>
<reference evidence="4" key="1">
    <citation type="submission" date="2009-02" db="EMBL/GenBank/DDBJ databases">
        <title>Annotation of Streptomyces viridochromogenes strain DSM 40736.</title>
        <authorList>
            <consortium name="The Broad Institute Genome Sequencing Platform"/>
            <consortium name="Broad Institute Microbial Sequencing Center"/>
            <person name="Fischbach M."/>
            <person name="Godfrey P."/>
            <person name="Ward D."/>
            <person name="Young S."/>
            <person name="Zeng Q."/>
            <person name="Koehrsen M."/>
            <person name="Alvarado L."/>
            <person name="Berlin A.M."/>
            <person name="Bochicchio J."/>
            <person name="Borenstein D."/>
            <person name="Chapman S.B."/>
            <person name="Chen Z."/>
            <person name="Engels R."/>
            <person name="Freedman E."/>
            <person name="Gellesch M."/>
            <person name="Goldberg J."/>
            <person name="Griggs A."/>
            <person name="Gujja S."/>
            <person name="Heilman E.R."/>
            <person name="Heiman D.I."/>
            <person name="Hepburn T.A."/>
            <person name="Howarth C."/>
            <person name="Jen D."/>
            <person name="Larson L."/>
            <person name="Lewis B."/>
            <person name="Mehta T."/>
            <person name="Park D."/>
            <person name="Pearson M."/>
            <person name="Richards J."/>
            <person name="Roberts A."/>
            <person name="Saif S."/>
            <person name="Shea T.D."/>
            <person name="Shenoy N."/>
            <person name="Sisk P."/>
            <person name="Stolte C."/>
            <person name="Sykes S.N."/>
            <person name="Thomson T."/>
            <person name="Walk T."/>
            <person name="White J."/>
            <person name="Yandava C."/>
            <person name="Straight P."/>
            <person name="Clardy J."/>
            <person name="Hung D."/>
            <person name="Kolter R."/>
            <person name="Mekalanos J."/>
            <person name="Walker S."/>
            <person name="Walsh C.T."/>
            <person name="Wieland-Brown L.C."/>
            <person name="Haas B."/>
            <person name="Nusbaum C."/>
            <person name="Birren B."/>
        </authorList>
    </citation>
    <scope>NUCLEOTIDE SEQUENCE [LARGE SCALE GENOMIC DNA]</scope>
    <source>
        <strain evidence="4">DSM 40736 / JCM 4977 / BCRC 1201 / Tue 494</strain>
    </source>
</reference>
<evidence type="ECO:0000313" key="3">
    <source>
        <dbReference type="EMBL" id="EFL30879.1"/>
    </source>
</evidence>
<proteinExistence type="predicted"/>
<dbReference type="HOGENOM" id="CLU_519645_0_0_11"/>
<gene>
    <name evidence="3" type="ORF">SSQG_01397</name>
</gene>
<feature type="region of interest" description="Disordered" evidence="1">
    <location>
        <begin position="1"/>
        <end position="21"/>
    </location>
</feature>
<dbReference type="Pfam" id="PF03752">
    <property type="entry name" value="ALF"/>
    <property type="match status" value="1"/>
</dbReference>
<feature type="region of interest" description="Disordered" evidence="1">
    <location>
        <begin position="556"/>
        <end position="579"/>
    </location>
</feature>
<dbReference type="GO" id="GO:0046373">
    <property type="term" value="P:L-arabinose metabolic process"/>
    <property type="evidence" value="ECO:0007669"/>
    <property type="project" value="InterPro"/>
</dbReference>
<dbReference type="Gene3D" id="2.80.10.50">
    <property type="match status" value="1"/>
</dbReference>
<dbReference type="Pfam" id="PF05270">
    <property type="entry name" value="AbfB"/>
    <property type="match status" value="1"/>
</dbReference>
<evidence type="ECO:0000256" key="1">
    <source>
        <dbReference type="SAM" id="MobiDB-lite"/>
    </source>
</evidence>
<accession>D9WX66</accession>
<dbReference type="EMBL" id="GG657757">
    <property type="protein sequence ID" value="EFL30879.1"/>
    <property type="molecule type" value="Genomic_DNA"/>
</dbReference>
<dbReference type="SUPFAM" id="SSF110221">
    <property type="entry name" value="AbfB domain"/>
    <property type="match status" value="1"/>
</dbReference>
<dbReference type="Proteomes" id="UP000004184">
    <property type="component" value="Unassembled WGS sequence"/>
</dbReference>
<protein>
    <submittedName>
        <fullName evidence="3">Predicted protein</fullName>
    </submittedName>
</protein>
<evidence type="ECO:0000313" key="4">
    <source>
        <dbReference type="Proteomes" id="UP000004184"/>
    </source>
</evidence>
<dbReference type="AlphaFoldDB" id="D9WX66"/>
<organism evidence="3 4">
    <name type="scientific">Streptomyces viridochromogenes (strain DSM 40736 / JCM 4977 / BCRC 1201 / Tue 494)</name>
    <dbReference type="NCBI Taxonomy" id="591159"/>
    <lineage>
        <taxon>Bacteria</taxon>
        <taxon>Bacillati</taxon>
        <taxon>Actinomycetota</taxon>
        <taxon>Actinomycetes</taxon>
        <taxon>Kitasatosporales</taxon>
        <taxon>Streptomycetaceae</taxon>
        <taxon>Streptomyces</taxon>
    </lineage>
</organism>